<evidence type="ECO:0000259" key="11">
    <source>
        <dbReference type="PROSITE" id="PS50157"/>
    </source>
</evidence>
<dbReference type="SMART" id="SM00355">
    <property type="entry name" value="ZnF_C2H2"/>
    <property type="match status" value="4"/>
</dbReference>
<keyword evidence="12" id="KW-1185">Reference proteome</keyword>
<dbReference type="CTD" id="59336"/>
<feature type="domain" description="C2H2-type" evidence="11">
    <location>
        <begin position="235"/>
        <end position="262"/>
    </location>
</feature>
<sequence>MSRVVSRVGLSRCRVSRAFPPTELEKELDEDVKRCVYMETDAEGFILPVGGLSAAKLVVGARLAPDVHARNAVLSVVSRENLSLQIRIEADIPPHHELLLWPDEQLSAIAAVPFLTPKNIFGKNEYVCHECNSQYEHPNLLKVHLFLGCSSPDTARFWRTITKRLGAPSQSAFTVYSRLPSPTIIPAIGPAELEAIAAEWGRSRGAHVCVYCGKAYSRKYGLKIHIRTHTGYRPLRCRYCARAFGDPSNLNKHVRLHTGGSAGGAHVCPACGRALARRRDLERHLRAHAAAER</sequence>
<dbReference type="InterPro" id="IPR036236">
    <property type="entry name" value="Znf_C2H2_sf"/>
</dbReference>
<dbReference type="PANTHER" id="PTHR16515:SF21">
    <property type="entry name" value="PR DOMAIN ZINC FINGER PROTEIN 13"/>
    <property type="match status" value="1"/>
</dbReference>
<dbReference type="OrthoDB" id="9998363at2759"/>
<dbReference type="GO" id="GO:0010468">
    <property type="term" value="P:regulation of gene expression"/>
    <property type="evidence" value="ECO:0007669"/>
    <property type="project" value="TreeGrafter"/>
</dbReference>
<evidence type="ECO:0000256" key="2">
    <source>
        <dbReference type="ARBA" id="ARBA00006991"/>
    </source>
</evidence>
<evidence type="ECO:0000256" key="10">
    <source>
        <dbReference type="PROSITE-ProRule" id="PRU00042"/>
    </source>
</evidence>
<dbReference type="GeneID" id="114240093"/>
<keyword evidence="3" id="KW-0479">Metal-binding</keyword>
<evidence type="ECO:0000256" key="8">
    <source>
        <dbReference type="ARBA" id="ARBA00023163"/>
    </source>
</evidence>
<feature type="domain" description="C2H2-type" evidence="11">
    <location>
        <begin position="266"/>
        <end position="293"/>
    </location>
</feature>
<name>A0A6J2JAA4_BOMMA</name>
<keyword evidence="4" id="KW-0677">Repeat</keyword>
<evidence type="ECO:0000256" key="6">
    <source>
        <dbReference type="ARBA" id="ARBA00022833"/>
    </source>
</evidence>
<keyword evidence="8" id="KW-0804">Transcription</keyword>
<dbReference type="PROSITE" id="PS50157">
    <property type="entry name" value="ZINC_FINGER_C2H2_2"/>
    <property type="match status" value="3"/>
</dbReference>
<dbReference type="PANTHER" id="PTHR16515">
    <property type="entry name" value="PR DOMAIN ZINC FINGER PROTEIN"/>
    <property type="match status" value="1"/>
</dbReference>
<dbReference type="AlphaFoldDB" id="A0A6J2JAA4"/>
<reference evidence="13" key="1">
    <citation type="submission" date="2025-08" db="UniProtKB">
        <authorList>
            <consortium name="RefSeq"/>
        </authorList>
    </citation>
    <scope>IDENTIFICATION</scope>
    <source>
        <tissue evidence="13">Silk gland</tissue>
    </source>
</reference>
<dbReference type="SUPFAM" id="SSF57667">
    <property type="entry name" value="beta-beta-alpha zinc fingers"/>
    <property type="match status" value="2"/>
</dbReference>
<evidence type="ECO:0000313" key="12">
    <source>
        <dbReference type="Proteomes" id="UP000504629"/>
    </source>
</evidence>
<evidence type="ECO:0000256" key="7">
    <source>
        <dbReference type="ARBA" id="ARBA00023015"/>
    </source>
</evidence>
<evidence type="ECO:0000256" key="3">
    <source>
        <dbReference type="ARBA" id="ARBA00022723"/>
    </source>
</evidence>
<evidence type="ECO:0000256" key="1">
    <source>
        <dbReference type="ARBA" id="ARBA00004123"/>
    </source>
</evidence>
<dbReference type="RefSeq" id="XP_028026326.1">
    <property type="nucleotide sequence ID" value="XM_028170525.1"/>
</dbReference>
<dbReference type="InterPro" id="IPR013087">
    <property type="entry name" value="Znf_C2H2_type"/>
</dbReference>
<dbReference type="KEGG" id="bman:114240093"/>
<feature type="domain" description="C2H2-type" evidence="11">
    <location>
        <begin position="207"/>
        <end position="234"/>
    </location>
</feature>
<organism evidence="12 13">
    <name type="scientific">Bombyx mandarina</name>
    <name type="common">Wild silk moth</name>
    <name type="synonym">Wild silkworm</name>
    <dbReference type="NCBI Taxonomy" id="7092"/>
    <lineage>
        <taxon>Eukaryota</taxon>
        <taxon>Metazoa</taxon>
        <taxon>Ecdysozoa</taxon>
        <taxon>Arthropoda</taxon>
        <taxon>Hexapoda</taxon>
        <taxon>Insecta</taxon>
        <taxon>Pterygota</taxon>
        <taxon>Neoptera</taxon>
        <taxon>Endopterygota</taxon>
        <taxon>Lepidoptera</taxon>
        <taxon>Glossata</taxon>
        <taxon>Ditrysia</taxon>
        <taxon>Bombycoidea</taxon>
        <taxon>Bombycidae</taxon>
        <taxon>Bombycinae</taxon>
        <taxon>Bombyx</taxon>
    </lineage>
</organism>
<dbReference type="Pfam" id="PF00096">
    <property type="entry name" value="zf-C2H2"/>
    <property type="match status" value="3"/>
</dbReference>
<protein>
    <submittedName>
        <fullName evidence="13">MDS1 and EVI1 complex locus protein-like</fullName>
    </submittedName>
</protein>
<dbReference type="PROSITE" id="PS00028">
    <property type="entry name" value="ZINC_FINGER_C2H2_1"/>
    <property type="match status" value="3"/>
</dbReference>
<dbReference type="FunFam" id="3.30.160.60:FF:000616">
    <property type="entry name" value="PR domain zinc finger protein 13"/>
    <property type="match status" value="1"/>
</dbReference>
<dbReference type="InterPro" id="IPR050331">
    <property type="entry name" value="Zinc_finger"/>
</dbReference>
<comment type="similarity">
    <text evidence="2">Belongs to the krueppel C2H2-type zinc-finger protein family.</text>
</comment>
<dbReference type="FunFam" id="3.30.160.60:FF:000193">
    <property type="entry name" value="Zinc finger protein 300"/>
    <property type="match status" value="1"/>
</dbReference>
<keyword evidence="6" id="KW-0862">Zinc</keyword>
<dbReference type="Proteomes" id="UP000504629">
    <property type="component" value="Unplaced"/>
</dbReference>
<evidence type="ECO:0000313" key="13">
    <source>
        <dbReference type="RefSeq" id="XP_028026326.1"/>
    </source>
</evidence>
<dbReference type="GO" id="GO:0008270">
    <property type="term" value="F:zinc ion binding"/>
    <property type="evidence" value="ECO:0007669"/>
    <property type="project" value="UniProtKB-KW"/>
</dbReference>
<dbReference type="Gene3D" id="3.30.160.60">
    <property type="entry name" value="Classic Zinc Finger"/>
    <property type="match status" value="2"/>
</dbReference>
<evidence type="ECO:0000256" key="5">
    <source>
        <dbReference type="ARBA" id="ARBA00022771"/>
    </source>
</evidence>
<gene>
    <name evidence="13" type="primary">LOC114240093</name>
</gene>
<keyword evidence="9" id="KW-0539">Nucleus</keyword>
<evidence type="ECO:0000256" key="4">
    <source>
        <dbReference type="ARBA" id="ARBA00022737"/>
    </source>
</evidence>
<keyword evidence="5 10" id="KW-0863">Zinc-finger</keyword>
<comment type="subcellular location">
    <subcellularLocation>
        <location evidence="1">Nucleus</location>
    </subcellularLocation>
</comment>
<evidence type="ECO:0000256" key="9">
    <source>
        <dbReference type="ARBA" id="ARBA00023242"/>
    </source>
</evidence>
<keyword evidence="7" id="KW-0805">Transcription regulation</keyword>
<accession>A0A6J2JAA4</accession>
<dbReference type="GO" id="GO:0005634">
    <property type="term" value="C:nucleus"/>
    <property type="evidence" value="ECO:0007669"/>
    <property type="project" value="UniProtKB-SubCell"/>
</dbReference>
<proteinExistence type="inferred from homology"/>